<dbReference type="PANTHER" id="PTHR35109">
    <property type="entry name" value="GLUTAMATE RACEMASE"/>
    <property type="match status" value="1"/>
</dbReference>
<reference evidence="2 3" key="1">
    <citation type="journal article" date="2020" name="Nat. Commun.">
        <title>Genome of Tripterygium wilfordii and identification of cytochrome P450 involved in triptolide biosynthesis.</title>
        <authorList>
            <person name="Tu L."/>
            <person name="Su P."/>
            <person name="Zhang Z."/>
            <person name="Gao L."/>
            <person name="Wang J."/>
            <person name="Hu T."/>
            <person name="Zhou J."/>
            <person name="Zhang Y."/>
            <person name="Zhao Y."/>
            <person name="Liu Y."/>
            <person name="Song Y."/>
            <person name="Tong Y."/>
            <person name="Lu Y."/>
            <person name="Yang J."/>
            <person name="Xu C."/>
            <person name="Jia M."/>
            <person name="Peters R.J."/>
            <person name="Huang L."/>
            <person name="Gao W."/>
        </authorList>
    </citation>
    <scope>NUCLEOTIDE SEQUENCE [LARGE SCALE GENOMIC DNA]</scope>
    <source>
        <strain evidence="3">cv. XIE 37</strain>
        <tissue evidence="2">Leaf</tissue>
    </source>
</reference>
<evidence type="ECO:0000256" key="1">
    <source>
        <dbReference type="SAM" id="MobiDB-lite"/>
    </source>
</evidence>
<accession>A0A7J7DCA7</accession>
<dbReference type="EMBL" id="JAAARO010000008">
    <property type="protein sequence ID" value="KAF5743990.1"/>
    <property type="molecule type" value="Genomic_DNA"/>
</dbReference>
<dbReference type="InterPro" id="IPR004926">
    <property type="entry name" value="LEA_3a"/>
</dbReference>
<dbReference type="Proteomes" id="UP000593562">
    <property type="component" value="Unassembled WGS sequence"/>
</dbReference>
<feature type="region of interest" description="Disordered" evidence="1">
    <location>
        <begin position="23"/>
        <end position="50"/>
    </location>
</feature>
<comment type="caution">
    <text evidence="2">The sequence shown here is derived from an EMBL/GenBank/DDBJ whole genome shotgun (WGS) entry which is preliminary data.</text>
</comment>
<dbReference type="Pfam" id="PF03242">
    <property type="entry name" value="LEA_3a"/>
    <property type="match status" value="1"/>
</dbReference>
<evidence type="ECO:0008006" key="4">
    <source>
        <dbReference type="Google" id="ProtNLM"/>
    </source>
</evidence>
<keyword evidence="3" id="KW-1185">Reference proteome</keyword>
<organism evidence="2 3">
    <name type="scientific">Tripterygium wilfordii</name>
    <name type="common">Thunder God vine</name>
    <dbReference type="NCBI Taxonomy" id="458696"/>
    <lineage>
        <taxon>Eukaryota</taxon>
        <taxon>Viridiplantae</taxon>
        <taxon>Streptophyta</taxon>
        <taxon>Embryophyta</taxon>
        <taxon>Tracheophyta</taxon>
        <taxon>Spermatophyta</taxon>
        <taxon>Magnoliopsida</taxon>
        <taxon>eudicotyledons</taxon>
        <taxon>Gunneridae</taxon>
        <taxon>Pentapetalae</taxon>
        <taxon>rosids</taxon>
        <taxon>fabids</taxon>
        <taxon>Celastrales</taxon>
        <taxon>Celastraceae</taxon>
        <taxon>Tripterygium</taxon>
    </lineage>
</organism>
<sequence length="104" mass="11590">MTRVGVLQARIFTVRGCSNFSSRAQKPEKTMIKSDGGGGDNNKTNKTSSLWVPHPRTGIYFPQGHEWVMDDVPLGAASFGHNYYWLRNVDGVEKPDADDQYSPT</sequence>
<evidence type="ECO:0000313" key="3">
    <source>
        <dbReference type="Proteomes" id="UP000593562"/>
    </source>
</evidence>
<dbReference type="AlphaFoldDB" id="A0A7J7DCA7"/>
<name>A0A7J7DCA7_TRIWF</name>
<evidence type="ECO:0000313" key="2">
    <source>
        <dbReference type="EMBL" id="KAF5743990.1"/>
    </source>
</evidence>
<protein>
    <recommendedName>
        <fullName evidence="4">Late embryogenesis abundant protein</fullName>
    </recommendedName>
</protein>
<gene>
    <name evidence="2" type="ORF">HS088_TW08G00578</name>
</gene>
<dbReference type="InParanoid" id="A0A7J7DCA7"/>
<dbReference type="OrthoDB" id="1930788at2759"/>
<dbReference type="PANTHER" id="PTHR35109:SF1">
    <property type="entry name" value="GLUTAMATE RACEMASE"/>
    <property type="match status" value="1"/>
</dbReference>
<proteinExistence type="predicted"/>